<accession>A0A0F9D5V9</accession>
<dbReference type="AlphaFoldDB" id="A0A0F9D5V9"/>
<evidence type="ECO:0000313" key="2">
    <source>
        <dbReference type="EMBL" id="KKL07463.1"/>
    </source>
</evidence>
<reference evidence="2" key="1">
    <citation type="journal article" date="2015" name="Nature">
        <title>Complex archaea that bridge the gap between prokaryotes and eukaryotes.</title>
        <authorList>
            <person name="Spang A."/>
            <person name="Saw J.H."/>
            <person name="Jorgensen S.L."/>
            <person name="Zaremba-Niedzwiedzka K."/>
            <person name="Martijn J."/>
            <person name="Lind A.E."/>
            <person name="van Eijk R."/>
            <person name="Schleper C."/>
            <person name="Guy L."/>
            <person name="Ettema T.J."/>
        </authorList>
    </citation>
    <scope>NUCLEOTIDE SEQUENCE</scope>
</reference>
<feature type="transmembrane region" description="Helical" evidence="1">
    <location>
        <begin position="93"/>
        <end position="115"/>
    </location>
</feature>
<sequence>MQTHDWLPNETQHFQNVRCIECHTKINEDILVAHLVQPKEKAVRLCSKCHSSNSILMHTLYKFQSREARGEYGFINAVVMNEAYVIGANRNKYLNMISVILFGLTFLGLLAHISFRIIKKV</sequence>
<proteinExistence type="predicted"/>
<gene>
    <name evidence="2" type="ORF">LCGC14_2585750</name>
</gene>
<dbReference type="EMBL" id="LAZR01043282">
    <property type="protein sequence ID" value="KKL07463.1"/>
    <property type="molecule type" value="Genomic_DNA"/>
</dbReference>
<keyword evidence="1" id="KW-0812">Transmembrane</keyword>
<keyword evidence="1" id="KW-0472">Membrane</keyword>
<comment type="caution">
    <text evidence="2">The sequence shown here is derived from an EMBL/GenBank/DDBJ whole genome shotgun (WGS) entry which is preliminary data.</text>
</comment>
<dbReference type="InterPro" id="IPR036280">
    <property type="entry name" value="Multihaem_cyt_sf"/>
</dbReference>
<protein>
    <submittedName>
        <fullName evidence="2">Uncharacterized protein</fullName>
    </submittedName>
</protein>
<dbReference type="SUPFAM" id="SSF48695">
    <property type="entry name" value="Multiheme cytochromes"/>
    <property type="match status" value="1"/>
</dbReference>
<keyword evidence="1" id="KW-1133">Transmembrane helix</keyword>
<name>A0A0F9D5V9_9ZZZZ</name>
<evidence type="ECO:0000256" key="1">
    <source>
        <dbReference type="SAM" id="Phobius"/>
    </source>
</evidence>
<organism evidence="2">
    <name type="scientific">marine sediment metagenome</name>
    <dbReference type="NCBI Taxonomy" id="412755"/>
    <lineage>
        <taxon>unclassified sequences</taxon>
        <taxon>metagenomes</taxon>
        <taxon>ecological metagenomes</taxon>
    </lineage>
</organism>
<feature type="non-terminal residue" evidence="2">
    <location>
        <position position="1"/>
    </location>
</feature>